<reference evidence="3 4" key="1">
    <citation type="journal article" date="2013" name="Genome Announc.">
        <title>Draft genome sequence of Serratia sp. strain ATCC 39006, a model bacterium for analysis of the biosynthesis and regulation of prodigiosin, a carbapenem, and gas vesicles.</title>
        <authorList>
            <person name="Fineran P.C."/>
            <person name="Iglesias Cans M.C."/>
            <person name="Ramsay J.P."/>
            <person name="Wilf N.M."/>
            <person name="Cossyleon D."/>
            <person name="McNeil M.B."/>
            <person name="Williamson N.R."/>
            <person name="Monson R.E."/>
            <person name="Becher S.A."/>
            <person name="Stanton J.A."/>
            <person name="Brugger K."/>
            <person name="Brown S.D."/>
            <person name="Salmond G.P."/>
        </authorList>
    </citation>
    <scope>NUCLEOTIDE SEQUENCE [LARGE SCALE GENOMIC DNA]</scope>
    <source>
        <strain evidence="3">ATCC 39006</strain>
        <strain evidence="4">ATCC 39006 / SC 11482</strain>
    </source>
</reference>
<reference evidence="3" key="4">
    <citation type="submission" date="2017-11" db="EMBL/GenBank/DDBJ databases">
        <title>Complete genome sequence of Serratia sp. ATCC 39006.</title>
        <authorList>
            <person name="Hampton H.G."/>
            <person name="Jackson S.A."/>
            <person name="Jauregui R."/>
            <person name="Poulter G.T.M."/>
            <person name="Salmond G.P.C."/>
            <person name="Fineran P.C."/>
        </authorList>
    </citation>
    <scope>NUCLEOTIDE SEQUENCE</scope>
    <source>
        <strain evidence="3">ATCC 39006</strain>
    </source>
</reference>
<keyword evidence="1" id="KW-0812">Transmembrane</keyword>
<dbReference type="InterPro" id="IPR009937">
    <property type="entry name" value="Phage_holin_3_6"/>
</dbReference>
<protein>
    <recommendedName>
        <fullName evidence="6">Phage holin family protein</fullName>
    </recommendedName>
</protein>
<keyword evidence="1" id="KW-1133">Transmembrane helix</keyword>
<keyword evidence="4" id="KW-1185">Reference proteome</keyword>
<keyword evidence="1" id="KW-0472">Membrane</keyword>
<dbReference type="EMBL" id="CP025085">
    <property type="protein sequence ID" value="AUH02282.1"/>
    <property type="molecule type" value="Genomic_DNA"/>
</dbReference>
<name>A0A2I5TCL9_SERS3</name>
<reference evidence="2 5" key="3">
    <citation type="submission" date="2017-11" db="EMBL/GenBank/DDBJ databases">
        <title>Complete genome sequence of Serratia sp. ATCC 39006 LacA.</title>
        <authorList>
            <person name="Hampton H.G."/>
            <person name="Jackson S.A."/>
            <person name="Jauregui R."/>
            <person name="Poulter G.T.M."/>
            <person name="Salmond G.P.C."/>
            <person name="Fineran P.C."/>
        </authorList>
    </citation>
    <scope>NUCLEOTIDE SEQUENCE [LARGE SCALE GENOMIC DNA]</scope>
    <source>
        <strain evidence="2 5">ATCC 39006</strain>
    </source>
</reference>
<feature type="transmembrane region" description="Helical" evidence="1">
    <location>
        <begin position="49"/>
        <end position="75"/>
    </location>
</feature>
<gene>
    <name evidence="2" type="ORF">CWC46_22315</name>
    <name evidence="3" type="ORF">Ser39006_022305</name>
</gene>
<dbReference type="Proteomes" id="UP000017700">
    <property type="component" value="Chromosome"/>
</dbReference>
<evidence type="ECO:0000256" key="1">
    <source>
        <dbReference type="SAM" id="Phobius"/>
    </source>
</evidence>
<reference evidence="3" key="2">
    <citation type="submission" date="2013-09" db="EMBL/GenBank/DDBJ databases">
        <authorList>
            <person name="Wang G."/>
            <person name="Yang Y."/>
            <person name="Su Y."/>
        </authorList>
    </citation>
    <scope>NUCLEOTIDE SEQUENCE</scope>
    <source>
        <strain evidence="3">ATCC 39006</strain>
    </source>
</reference>
<dbReference type="Pfam" id="PF07332">
    <property type="entry name" value="Phage_holin_3_6"/>
    <property type="match status" value="1"/>
</dbReference>
<evidence type="ECO:0000313" key="4">
    <source>
        <dbReference type="Proteomes" id="UP000017700"/>
    </source>
</evidence>
<dbReference type="Proteomes" id="UP000233778">
    <property type="component" value="Chromosome"/>
</dbReference>
<evidence type="ECO:0000313" key="3">
    <source>
        <dbReference type="EMBL" id="AUH06603.1"/>
    </source>
</evidence>
<evidence type="ECO:0000313" key="5">
    <source>
        <dbReference type="Proteomes" id="UP000233778"/>
    </source>
</evidence>
<feature type="transmembrane region" description="Helical" evidence="1">
    <location>
        <begin position="81"/>
        <end position="103"/>
    </location>
</feature>
<organism evidence="3 4">
    <name type="scientific">Serratia sp. (strain ATCC 39006)</name>
    <name type="common">Prodigiosinella confusarubida</name>
    <dbReference type="NCBI Taxonomy" id="104623"/>
    <lineage>
        <taxon>Bacteria</taxon>
        <taxon>Pseudomonadati</taxon>
        <taxon>Pseudomonadota</taxon>
        <taxon>Gammaproteobacteria</taxon>
        <taxon>Enterobacterales</taxon>
        <taxon>Pectobacteriaceae</taxon>
        <taxon>Prodigiosinella</taxon>
    </lineage>
</organism>
<dbReference type="RefSeq" id="WP_021014333.1">
    <property type="nucleotide sequence ID" value="NZ_CP025084.1"/>
</dbReference>
<evidence type="ECO:0000313" key="2">
    <source>
        <dbReference type="EMBL" id="AUH02282.1"/>
    </source>
</evidence>
<dbReference type="AlphaFoldDB" id="A0A2I5TCL9"/>
<proteinExistence type="predicted"/>
<dbReference type="KEGG" id="sera:Ser39006_022305"/>
<sequence>MTEQQRQGPASRAITSAQRIITIIVGMVETRVRLAVIELEQEKTALIQLLLVVELTLLFTVFGLIGLITLIIWSVEPQYRLMTLGWITGSLFILALIGGIWTLRHIRKSTLLKATRKTLETDRSLLEGKSK</sequence>
<evidence type="ECO:0008006" key="6">
    <source>
        <dbReference type="Google" id="ProtNLM"/>
    </source>
</evidence>
<dbReference type="STRING" id="104623.Ser39006_01061"/>
<dbReference type="OrthoDB" id="6505013at2"/>
<accession>A0A2I5TCL9</accession>
<dbReference type="KEGG" id="serq:CWC46_22315"/>
<dbReference type="EMBL" id="CP025084">
    <property type="protein sequence ID" value="AUH06603.1"/>
    <property type="molecule type" value="Genomic_DNA"/>
</dbReference>